<name>A0AAD6JLJ9_9ROSI</name>
<dbReference type="AlphaFoldDB" id="A0AAD6JLJ9"/>
<keyword evidence="1" id="KW-0812">Transmembrane</keyword>
<evidence type="ECO:0000313" key="3">
    <source>
        <dbReference type="Proteomes" id="UP001162972"/>
    </source>
</evidence>
<gene>
    <name evidence="2" type="ORF">OIU84_010658</name>
</gene>
<dbReference type="Proteomes" id="UP001162972">
    <property type="component" value="Chromosome 6"/>
</dbReference>
<dbReference type="EMBL" id="JAPFFJ010000016">
    <property type="protein sequence ID" value="KAJ6407195.1"/>
    <property type="molecule type" value="Genomic_DNA"/>
</dbReference>
<keyword evidence="1" id="KW-0472">Membrane</keyword>
<proteinExistence type="predicted"/>
<evidence type="ECO:0000313" key="2">
    <source>
        <dbReference type="EMBL" id="KAJ6407195.1"/>
    </source>
</evidence>
<keyword evidence="1" id="KW-1133">Transmembrane helix</keyword>
<accession>A0AAD6JLJ9</accession>
<reference evidence="2 3" key="1">
    <citation type="journal article" date="2023" name="Int. J. Mol. Sci.">
        <title>De Novo Assembly and Annotation of 11 Diverse Shrub Willow (Salix) Genomes Reveals Novel Gene Organization in Sex-Linked Regions.</title>
        <authorList>
            <person name="Hyden B."/>
            <person name="Feng K."/>
            <person name="Yates T.B."/>
            <person name="Jawdy S."/>
            <person name="Cereghino C."/>
            <person name="Smart L.B."/>
            <person name="Muchero W."/>
        </authorList>
    </citation>
    <scope>NUCLEOTIDE SEQUENCE [LARGE SCALE GENOMIC DNA]</scope>
    <source>
        <tissue evidence="2">Shoot tip</tissue>
    </source>
</reference>
<organism evidence="2 3">
    <name type="scientific">Salix udensis</name>
    <dbReference type="NCBI Taxonomy" id="889485"/>
    <lineage>
        <taxon>Eukaryota</taxon>
        <taxon>Viridiplantae</taxon>
        <taxon>Streptophyta</taxon>
        <taxon>Embryophyta</taxon>
        <taxon>Tracheophyta</taxon>
        <taxon>Spermatophyta</taxon>
        <taxon>Magnoliopsida</taxon>
        <taxon>eudicotyledons</taxon>
        <taxon>Gunneridae</taxon>
        <taxon>Pentapetalae</taxon>
        <taxon>rosids</taxon>
        <taxon>fabids</taxon>
        <taxon>Malpighiales</taxon>
        <taxon>Salicaceae</taxon>
        <taxon>Saliceae</taxon>
        <taxon>Salix</taxon>
    </lineage>
</organism>
<feature type="transmembrane region" description="Helical" evidence="1">
    <location>
        <begin position="101"/>
        <end position="120"/>
    </location>
</feature>
<evidence type="ECO:0000256" key="1">
    <source>
        <dbReference type="SAM" id="Phobius"/>
    </source>
</evidence>
<protein>
    <submittedName>
        <fullName evidence="2">Uncharacterized protein</fullName>
    </submittedName>
</protein>
<comment type="caution">
    <text evidence="2">The sequence shown here is derived from an EMBL/GenBank/DDBJ whole genome shotgun (WGS) entry which is preliminary data.</text>
</comment>
<keyword evidence="3" id="KW-1185">Reference proteome</keyword>
<feature type="transmembrane region" description="Helical" evidence="1">
    <location>
        <begin position="17"/>
        <end position="35"/>
    </location>
</feature>
<sequence length="123" mass="13141">MLLPLIVEHQSPLTTEIHLLSAIPASLLATGNLFLKRGTSCTGSIEIITVGVQSPYLFICVNVSSAVHSISHPPSLRVGGGGGVSVGWDLHDPALRHTARLAFVLLKLAVVSLFMMMLHYDSE</sequence>